<organism evidence="1 2">
    <name type="scientific">Mangrovihabitans endophyticus</name>
    <dbReference type="NCBI Taxonomy" id="1751298"/>
    <lineage>
        <taxon>Bacteria</taxon>
        <taxon>Bacillati</taxon>
        <taxon>Actinomycetota</taxon>
        <taxon>Actinomycetes</taxon>
        <taxon>Micromonosporales</taxon>
        <taxon>Micromonosporaceae</taxon>
        <taxon>Mangrovihabitans</taxon>
    </lineage>
</organism>
<dbReference type="Proteomes" id="UP000656042">
    <property type="component" value="Unassembled WGS sequence"/>
</dbReference>
<dbReference type="Pfam" id="PF19686">
    <property type="entry name" value="DUF6188"/>
    <property type="match status" value="1"/>
</dbReference>
<evidence type="ECO:0000313" key="1">
    <source>
        <dbReference type="EMBL" id="GGK77836.1"/>
    </source>
</evidence>
<keyword evidence="2" id="KW-1185">Reference proteome</keyword>
<protein>
    <submittedName>
        <fullName evidence="1">Uncharacterized protein</fullName>
    </submittedName>
</protein>
<reference evidence="1" key="1">
    <citation type="journal article" date="2014" name="Int. J. Syst. Evol. Microbiol.">
        <title>Complete genome sequence of Corynebacterium casei LMG S-19264T (=DSM 44701T), isolated from a smear-ripened cheese.</title>
        <authorList>
            <consortium name="US DOE Joint Genome Institute (JGI-PGF)"/>
            <person name="Walter F."/>
            <person name="Albersmeier A."/>
            <person name="Kalinowski J."/>
            <person name="Ruckert C."/>
        </authorList>
    </citation>
    <scope>NUCLEOTIDE SEQUENCE</scope>
    <source>
        <strain evidence="1">CGMCC 4.7299</strain>
    </source>
</reference>
<dbReference type="EMBL" id="BMMX01000002">
    <property type="protein sequence ID" value="GGK77836.1"/>
    <property type="molecule type" value="Genomic_DNA"/>
</dbReference>
<sequence length="122" mass="12700">MDLGFAGQRILGHEFGYTIAFTVSGGYEVRVESPMRVRTHGIEYDVQPGADGGEAALDALTGDEVTAAVAEESGALRIDLNGGSRVVVSADPQFEAWTVAGPAGFKVVCGPGGDLSEWTARL</sequence>
<comment type="caution">
    <text evidence="1">The sequence shown here is derived from an EMBL/GenBank/DDBJ whole genome shotgun (WGS) entry which is preliminary data.</text>
</comment>
<name>A0A8J3FLI1_9ACTN</name>
<accession>A0A8J3FLI1</accession>
<dbReference type="AlphaFoldDB" id="A0A8J3FLI1"/>
<dbReference type="InterPro" id="IPR046179">
    <property type="entry name" value="DUF6188"/>
</dbReference>
<reference evidence="1" key="2">
    <citation type="submission" date="2020-09" db="EMBL/GenBank/DDBJ databases">
        <authorList>
            <person name="Sun Q."/>
            <person name="Zhou Y."/>
        </authorList>
    </citation>
    <scope>NUCLEOTIDE SEQUENCE</scope>
    <source>
        <strain evidence="1">CGMCC 4.7299</strain>
    </source>
</reference>
<gene>
    <name evidence="1" type="ORF">GCM10012284_09710</name>
</gene>
<proteinExistence type="predicted"/>
<evidence type="ECO:0000313" key="2">
    <source>
        <dbReference type="Proteomes" id="UP000656042"/>
    </source>
</evidence>